<organism evidence="1 2">
    <name type="scientific">Nitratireductor aquibiodomus</name>
    <dbReference type="NCBI Taxonomy" id="204799"/>
    <lineage>
        <taxon>Bacteria</taxon>
        <taxon>Pseudomonadati</taxon>
        <taxon>Pseudomonadota</taxon>
        <taxon>Alphaproteobacteria</taxon>
        <taxon>Hyphomicrobiales</taxon>
        <taxon>Phyllobacteriaceae</taxon>
        <taxon>Nitratireductor</taxon>
    </lineage>
</organism>
<proteinExistence type="predicted"/>
<keyword evidence="2" id="KW-1185">Reference proteome</keyword>
<protein>
    <submittedName>
        <fullName evidence="1">Uncharacterized protein</fullName>
    </submittedName>
</protein>
<accession>A0A1H4INR1</accession>
<name>A0A1H4INR1_9HYPH</name>
<dbReference type="EMBL" id="FNSL01000001">
    <property type="protein sequence ID" value="SEB35709.1"/>
    <property type="molecule type" value="Genomic_DNA"/>
</dbReference>
<sequence length="44" mass="4919">MKIIFANALEDIRKGLVMRDVWVALAREDIGDLSSPLKVVHQLG</sequence>
<reference evidence="2" key="1">
    <citation type="submission" date="2016-10" db="EMBL/GenBank/DDBJ databases">
        <authorList>
            <person name="Varghese N."/>
            <person name="Submissions S."/>
        </authorList>
    </citation>
    <scope>NUCLEOTIDE SEQUENCE [LARGE SCALE GENOMIC DNA]</scope>
    <source>
        <strain evidence="2">ES.061</strain>
    </source>
</reference>
<evidence type="ECO:0000313" key="2">
    <source>
        <dbReference type="Proteomes" id="UP000199064"/>
    </source>
</evidence>
<dbReference type="RefSeq" id="WP_280140454.1">
    <property type="nucleotide sequence ID" value="NZ_FNSL01000001.1"/>
</dbReference>
<evidence type="ECO:0000313" key="1">
    <source>
        <dbReference type="EMBL" id="SEB35709.1"/>
    </source>
</evidence>
<dbReference type="Proteomes" id="UP000199064">
    <property type="component" value="Unassembled WGS sequence"/>
</dbReference>
<gene>
    <name evidence="1" type="ORF">SAMN05216452_0300</name>
</gene>
<dbReference type="AlphaFoldDB" id="A0A1H4INR1"/>